<proteinExistence type="predicted"/>
<gene>
    <name evidence="1" type="ORF">UW78_C0012G0004</name>
</gene>
<evidence type="ECO:0000313" key="2">
    <source>
        <dbReference type="Proteomes" id="UP000034595"/>
    </source>
</evidence>
<organism evidence="1 2">
    <name type="scientific">Candidatus Azambacteria bacterium GW2011_GWA1_44_9</name>
    <dbReference type="NCBI Taxonomy" id="1618610"/>
    <lineage>
        <taxon>Bacteria</taxon>
        <taxon>Candidatus Azamiibacteriota</taxon>
    </lineage>
</organism>
<dbReference type="EMBL" id="LCJQ01000012">
    <property type="protein sequence ID" value="KKT81327.1"/>
    <property type="molecule type" value="Genomic_DNA"/>
</dbReference>
<sequence>MAQQSKEDIILTESFEGGLKHSLYSNFRKWTEAFLELIDNAVSNRIPGKQISIVILTSSKMMEIINKGGYGMDIKELQEFLQWGKIKPRRDYDLGAYSQGGKSAMGYLGRAMKVRASPNGKKQMYTMEDSELHDYKLKSFRVTTLDAPSLDGLVDIEVTGLSRKINGEELEILVANIYRPLILNGSINVTHNGKKIKADDFPLDTTFNIQKFDFTTPQMIALGGGQIGTPKRIHGWIYC</sequence>
<protein>
    <submittedName>
        <fullName evidence="1">Uncharacterized protein</fullName>
    </submittedName>
</protein>
<dbReference type="Proteomes" id="UP000034595">
    <property type="component" value="Unassembled WGS sequence"/>
</dbReference>
<dbReference type="Pfam" id="PF13589">
    <property type="entry name" value="HATPase_c_3"/>
    <property type="match status" value="1"/>
</dbReference>
<dbReference type="AlphaFoldDB" id="A0A0G1MKI1"/>
<evidence type="ECO:0000313" key="1">
    <source>
        <dbReference type="EMBL" id="KKT81327.1"/>
    </source>
</evidence>
<name>A0A0G1MKI1_9BACT</name>
<comment type="caution">
    <text evidence="1">The sequence shown here is derived from an EMBL/GenBank/DDBJ whole genome shotgun (WGS) entry which is preliminary data.</text>
</comment>
<reference evidence="1 2" key="1">
    <citation type="journal article" date="2015" name="Nature">
        <title>rRNA introns, odd ribosomes, and small enigmatic genomes across a large radiation of phyla.</title>
        <authorList>
            <person name="Brown C.T."/>
            <person name="Hug L.A."/>
            <person name="Thomas B.C."/>
            <person name="Sharon I."/>
            <person name="Castelle C.J."/>
            <person name="Singh A."/>
            <person name="Wilkins M.J."/>
            <person name="Williams K.H."/>
            <person name="Banfield J.F."/>
        </authorList>
    </citation>
    <scope>NUCLEOTIDE SEQUENCE [LARGE SCALE GENOMIC DNA]</scope>
</reference>
<accession>A0A0G1MKI1</accession>